<comment type="caution">
    <text evidence="2">The sequence shown here is derived from an EMBL/GenBank/DDBJ whole genome shotgun (WGS) entry which is preliminary data.</text>
</comment>
<dbReference type="PANTHER" id="PTHR46211:SF1">
    <property type="entry name" value="GLYCEROPHOSPHODIESTER PHOSPHODIESTERASE, CYTOPLASMIC"/>
    <property type="match status" value="1"/>
</dbReference>
<dbReference type="CDD" id="cd08563">
    <property type="entry name" value="GDPD_TtGDE_like"/>
    <property type="match status" value="1"/>
</dbReference>
<dbReference type="InterPro" id="IPR030395">
    <property type="entry name" value="GP_PDE_dom"/>
</dbReference>
<dbReference type="Gene3D" id="3.20.20.190">
    <property type="entry name" value="Phosphatidylinositol (PI) phosphodiesterase"/>
    <property type="match status" value="1"/>
</dbReference>
<reference evidence="2" key="1">
    <citation type="submission" date="2020-11" db="EMBL/GenBank/DDBJ databases">
        <title>Halonatronomonas betainensis gen. nov., sp. nov. a novel haloalkaliphilic representative of the family Halanaerobiacae capable of betaine degradation.</title>
        <authorList>
            <person name="Boltyanskaya Y."/>
            <person name="Kevbrin V."/>
            <person name="Detkova E."/>
            <person name="Grouzdev D.S."/>
            <person name="Koziaeva V."/>
            <person name="Zhilina T."/>
        </authorList>
    </citation>
    <scope>NUCLEOTIDE SEQUENCE</scope>
    <source>
        <strain evidence="2">Z-7014</strain>
    </source>
</reference>
<protein>
    <submittedName>
        <fullName evidence="2">Glycerophosphodiester phosphodiesterase</fullName>
    </submittedName>
</protein>
<dbReference type="PANTHER" id="PTHR46211">
    <property type="entry name" value="GLYCEROPHOSPHORYL DIESTER PHOSPHODIESTERASE"/>
    <property type="match status" value="1"/>
</dbReference>
<feature type="domain" description="GP-PDE" evidence="1">
    <location>
        <begin position="4"/>
        <end position="239"/>
    </location>
</feature>
<gene>
    <name evidence="2" type="ORF">I0Q91_13500</name>
</gene>
<dbReference type="EMBL" id="JADPIE010000009">
    <property type="protein sequence ID" value="MBF8438102.1"/>
    <property type="molecule type" value="Genomic_DNA"/>
</dbReference>
<dbReference type="InterPro" id="IPR017946">
    <property type="entry name" value="PLC-like_Pdiesterase_TIM-brl"/>
</dbReference>
<dbReference type="GO" id="GO:0008081">
    <property type="term" value="F:phosphoric diester hydrolase activity"/>
    <property type="evidence" value="ECO:0007669"/>
    <property type="project" value="InterPro"/>
</dbReference>
<organism evidence="2 3">
    <name type="scientific">Halonatronomonas betaini</name>
    <dbReference type="NCBI Taxonomy" id="2778430"/>
    <lineage>
        <taxon>Bacteria</taxon>
        <taxon>Bacillati</taxon>
        <taxon>Bacillota</taxon>
        <taxon>Clostridia</taxon>
        <taxon>Halanaerobiales</taxon>
        <taxon>Halarsenatibacteraceae</taxon>
        <taxon>Halonatronomonas</taxon>
    </lineage>
</organism>
<sequence length="244" mass="27190">MIKTKILGHRGAMGSAPENTLPSFRKAIEESADGVEFDVQLSADGLPVVIHDEALDRTTNAEGPVNALTARELRELDAGSFFSSEFNGANLPLLKEVLEVIQDMDIINLELKNGNIRYEGMEEKVIGLTREYGVFDKTIFSSFNHYSIKKIKEIEPAARTGVLYMAGIYRPWEYAKKLGAEAIHPFYAATVPEIVEECHKHDMAVNAFGANDDSVIRQLLMMNVDAIITDYPARAREILDEINN</sequence>
<dbReference type="SUPFAM" id="SSF51695">
    <property type="entry name" value="PLC-like phosphodiesterases"/>
    <property type="match status" value="1"/>
</dbReference>
<dbReference type="PROSITE" id="PS51704">
    <property type="entry name" value="GP_PDE"/>
    <property type="match status" value="1"/>
</dbReference>
<proteinExistence type="predicted"/>
<dbReference type="RefSeq" id="WP_270455200.1">
    <property type="nucleotide sequence ID" value="NZ_JADPIE010000009.1"/>
</dbReference>
<dbReference type="Proteomes" id="UP000621436">
    <property type="component" value="Unassembled WGS sequence"/>
</dbReference>
<dbReference type="AlphaFoldDB" id="A0A931FBL6"/>
<keyword evidence="3" id="KW-1185">Reference proteome</keyword>
<dbReference type="GO" id="GO:0006629">
    <property type="term" value="P:lipid metabolic process"/>
    <property type="evidence" value="ECO:0007669"/>
    <property type="project" value="InterPro"/>
</dbReference>
<evidence type="ECO:0000313" key="2">
    <source>
        <dbReference type="EMBL" id="MBF8438102.1"/>
    </source>
</evidence>
<dbReference type="Pfam" id="PF03009">
    <property type="entry name" value="GDPD"/>
    <property type="match status" value="1"/>
</dbReference>
<evidence type="ECO:0000259" key="1">
    <source>
        <dbReference type="PROSITE" id="PS51704"/>
    </source>
</evidence>
<evidence type="ECO:0000313" key="3">
    <source>
        <dbReference type="Proteomes" id="UP000621436"/>
    </source>
</evidence>
<name>A0A931FBL6_9FIRM</name>
<accession>A0A931FBL6</accession>